<organism evidence="1 2">
    <name type="scientific">Ilex paraguariensis</name>
    <name type="common">yerba mate</name>
    <dbReference type="NCBI Taxonomy" id="185542"/>
    <lineage>
        <taxon>Eukaryota</taxon>
        <taxon>Viridiplantae</taxon>
        <taxon>Streptophyta</taxon>
        <taxon>Embryophyta</taxon>
        <taxon>Tracheophyta</taxon>
        <taxon>Spermatophyta</taxon>
        <taxon>Magnoliopsida</taxon>
        <taxon>eudicotyledons</taxon>
        <taxon>Gunneridae</taxon>
        <taxon>Pentapetalae</taxon>
        <taxon>asterids</taxon>
        <taxon>campanulids</taxon>
        <taxon>Aquifoliales</taxon>
        <taxon>Aquifoliaceae</taxon>
        <taxon>Ilex</taxon>
    </lineage>
</organism>
<dbReference type="Proteomes" id="UP001642360">
    <property type="component" value="Unassembled WGS sequence"/>
</dbReference>
<dbReference type="EMBL" id="CAUOFW020002502">
    <property type="protein sequence ID" value="CAK9154158.1"/>
    <property type="molecule type" value="Genomic_DNA"/>
</dbReference>
<sequence>MSDTEEIDGRSFNSLADALSICLRQSQINDLLAGVLCNLAFCSRTQITSWIWASMFWILVFSGQGSGKLFQDIQSGQNYRAGDSASSDSLSPGL</sequence>
<reference evidence="1 2" key="1">
    <citation type="submission" date="2024-02" db="EMBL/GenBank/DDBJ databases">
        <authorList>
            <person name="Vignale AGUSTIN F."/>
            <person name="Sosa J E."/>
            <person name="Modenutti C."/>
        </authorList>
    </citation>
    <scope>NUCLEOTIDE SEQUENCE [LARGE SCALE GENOMIC DNA]</scope>
</reference>
<evidence type="ECO:0000313" key="1">
    <source>
        <dbReference type="EMBL" id="CAK9154158.1"/>
    </source>
</evidence>
<evidence type="ECO:0000313" key="2">
    <source>
        <dbReference type="Proteomes" id="UP001642360"/>
    </source>
</evidence>
<protein>
    <submittedName>
        <fullName evidence="1">Uncharacterized protein</fullName>
    </submittedName>
</protein>
<name>A0ABC8SAB0_9AQUA</name>
<comment type="caution">
    <text evidence="1">The sequence shown here is derived from an EMBL/GenBank/DDBJ whole genome shotgun (WGS) entry which is preliminary data.</text>
</comment>
<gene>
    <name evidence="1" type="ORF">ILEXP_LOCUS22467</name>
</gene>
<keyword evidence="2" id="KW-1185">Reference proteome</keyword>
<dbReference type="AlphaFoldDB" id="A0ABC8SAB0"/>
<accession>A0ABC8SAB0</accession>
<proteinExistence type="predicted"/>